<dbReference type="InterPro" id="IPR042178">
    <property type="entry name" value="Serpin_sf_1"/>
</dbReference>
<dbReference type="InterPro" id="IPR023796">
    <property type="entry name" value="Serpin_dom"/>
</dbReference>
<organism evidence="4 5">
    <name type="scientific">Adineta steineri</name>
    <dbReference type="NCBI Taxonomy" id="433720"/>
    <lineage>
        <taxon>Eukaryota</taxon>
        <taxon>Metazoa</taxon>
        <taxon>Spiralia</taxon>
        <taxon>Gnathifera</taxon>
        <taxon>Rotifera</taxon>
        <taxon>Eurotatoria</taxon>
        <taxon>Bdelloidea</taxon>
        <taxon>Adinetida</taxon>
        <taxon>Adinetidae</taxon>
        <taxon>Adineta</taxon>
    </lineage>
</organism>
<dbReference type="SUPFAM" id="SSF56574">
    <property type="entry name" value="Serpins"/>
    <property type="match status" value="4"/>
</dbReference>
<evidence type="ECO:0000256" key="1">
    <source>
        <dbReference type="ARBA" id="ARBA00009500"/>
    </source>
</evidence>
<dbReference type="PANTHER" id="PTHR11461">
    <property type="entry name" value="SERINE PROTEASE INHIBITOR, SERPIN"/>
    <property type="match status" value="1"/>
</dbReference>
<protein>
    <recommendedName>
        <fullName evidence="3">Serpin domain-containing protein</fullName>
    </recommendedName>
</protein>
<dbReference type="CDD" id="cd00172">
    <property type="entry name" value="serpin"/>
    <property type="match status" value="1"/>
</dbReference>
<evidence type="ECO:0000259" key="3">
    <source>
        <dbReference type="SMART" id="SM00093"/>
    </source>
</evidence>
<dbReference type="Pfam" id="PF00079">
    <property type="entry name" value="Serpin"/>
    <property type="match status" value="3"/>
</dbReference>
<dbReference type="Gene3D" id="3.30.497.10">
    <property type="entry name" value="Antithrombin, subunit I, domain 2"/>
    <property type="match status" value="1"/>
</dbReference>
<comment type="similarity">
    <text evidence="1 2">Belongs to the serpin family.</text>
</comment>
<dbReference type="Gene3D" id="2.30.39.10">
    <property type="entry name" value="Alpha-1-antitrypsin, domain 1"/>
    <property type="match status" value="4"/>
</dbReference>
<sequence>MASSTPTTGFEHFGLKLYSTVSEGQKDQNIFLSPASIALAMSMCTVGARQETLNQMLKALEASTTAQLTSTAEQVMRVFSIADQDKQVQLKLANRLYAQKAYKLQEDYLKQVQSSFAADIKLEDFENESAKVVQTINAWVEEQTNKLIKNLLSPNDVSSDTRLIIINCIYFKGTWVKQFDENATNEQADFHEANGKTSKVKLMYKKDKYAYAENKDLGVQIAHLPYKSDNKDVQFVFTVILPKQGVSLSDVEKKLTSKPDLMQEVLNHQGTTTQELLLYLPKFKMEATFTLNDVLKQLGIQDAFDGNAADFTGIVSKQDDMAGLYISKVIHKAFIDVNEKGSEAAAATAVIMLRTCCVRRQDPDPIEFKADHPFLFMIRECRSEAAAATAVMMTLSCAIVRNRDPIEFKANHPFLFMIRECRQNITLFSGKYLSPPSSEAAAATAVIMERECCMMRQDPDPIIFKADHPFLFMIRECRSEAAAATAVIMLRASRAVHRNPDPIEFKVDHPFLFMIRECHQNITLFTGKYLSPPTS</sequence>
<dbReference type="InterPro" id="IPR036186">
    <property type="entry name" value="Serpin_sf"/>
</dbReference>
<accession>A0A814C5I8</accession>
<dbReference type="InterPro" id="IPR000215">
    <property type="entry name" value="Serpin_fam"/>
</dbReference>
<dbReference type="GO" id="GO:0005615">
    <property type="term" value="C:extracellular space"/>
    <property type="evidence" value="ECO:0007669"/>
    <property type="project" value="InterPro"/>
</dbReference>
<dbReference type="SMART" id="SM00093">
    <property type="entry name" value="SERPIN"/>
    <property type="match status" value="1"/>
</dbReference>
<dbReference type="AlphaFoldDB" id="A0A814C5I8"/>
<dbReference type="PROSITE" id="PS00284">
    <property type="entry name" value="SERPIN"/>
    <property type="match status" value="2"/>
</dbReference>
<proteinExistence type="inferred from homology"/>
<gene>
    <name evidence="4" type="ORF">BJG266_LOCUS12352</name>
</gene>
<comment type="caution">
    <text evidence="4">The sequence shown here is derived from an EMBL/GenBank/DDBJ whole genome shotgun (WGS) entry which is preliminary data.</text>
</comment>
<dbReference type="PANTHER" id="PTHR11461:SF211">
    <property type="entry name" value="GH10112P-RELATED"/>
    <property type="match status" value="1"/>
</dbReference>
<dbReference type="EMBL" id="CAJNOI010000047">
    <property type="protein sequence ID" value="CAF0935704.1"/>
    <property type="molecule type" value="Genomic_DNA"/>
</dbReference>
<dbReference type="GO" id="GO:0004867">
    <property type="term" value="F:serine-type endopeptidase inhibitor activity"/>
    <property type="evidence" value="ECO:0007669"/>
    <property type="project" value="InterPro"/>
</dbReference>
<evidence type="ECO:0000313" key="5">
    <source>
        <dbReference type="Proteomes" id="UP000663877"/>
    </source>
</evidence>
<reference evidence="4" key="1">
    <citation type="submission" date="2021-02" db="EMBL/GenBank/DDBJ databases">
        <authorList>
            <person name="Nowell W R."/>
        </authorList>
    </citation>
    <scope>NUCLEOTIDE SEQUENCE</scope>
</reference>
<evidence type="ECO:0000313" key="4">
    <source>
        <dbReference type="EMBL" id="CAF0935704.1"/>
    </source>
</evidence>
<dbReference type="Proteomes" id="UP000663877">
    <property type="component" value="Unassembled WGS sequence"/>
</dbReference>
<name>A0A814C5I8_9BILA</name>
<dbReference type="InterPro" id="IPR023795">
    <property type="entry name" value="Serpin_CS"/>
</dbReference>
<feature type="domain" description="Serpin" evidence="3">
    <location>
        <begin position="15"/>
        <end position="435"/>
    </location>
</feature>
<dbReference type="InterPro" id="IPR042185">
    <property type="entry name" value="Serpin_sf_2"/>
</dbReference>
<evidence type="ECO:0000256" key="2">
    <source>
        <dbReference type="RuleBase" id="RU000411"/>
    </source>
</evidence>